<sequence length="181" mass="20813">MKYLIYTFSLLMVAGAYAQNKPVDKVEETKVKTIKTVEDGKVVENKVKVTTKKEQEVMTDPNYKGTIDAPRVFPKVKVTKTVSVDNDHDPFYESKDKIIYYTKDKNTFKFKAEDKGFMMADENDVMLGSAILSLNKQYYILDINNYSGIGYFNSEGNFVVEYYNSDTKTLVNEEFKNSAKF</sequence>
<keyword evidence="3" id="KW-1185">Reference proteome</keyword>
<evidence type="ECO:0000313" key="3">
    <source>
        <dbReference type="Proteomes" id="UP001203687"/>
    </source>
</evidence>
<proteinExistence type="predicted"/>
<accession>A0ABT0HBW2</accession>
<evidence type="ECO:0008006" key="4">
    <source>
        <dbReference type="Google" id="ProtNLM"/>
    </source>
</evidence>
<keyword evidence="1" id="KW-0732">Signal</keyword>
<organism evidence="2 3">
    <name type="scientific">Psychroserpens algicola</name>
    <dbReference type="NCBI Taxonomy" id="1719034"/>
    <lineage>
        <taxon>Bacteria</taxon>
        <taxon>Pseudomonadati</taxon>
        <taxon>Bacteroidota</taxon>
        <taxon>Flavobacteriia</taxon>
        <taxon>Flavobacteriales</taxon>
        <taxon>Flavobacteriaceae</taxon>
        <taxon>Psychroserpens</taxon>
    </lineage>
</organism>
<dbReference type="RefSeq" id="WP_248413665.1">
    <property type="nucleotide sequence ID" value="NZ_JALPQF010000016.1"/>
</dbReference>
<dbReference type="EMBL" id="JALPQF010000016">
    <property type="protein sequence ID" value="MCK8481859.1"/>
    <property type="molecule type" value="Genomic_DNA"/>
</dbReference>
<comment type="caution">
    <text evidence="2">The sequence shown here is derived from an EMBL/GenBank/DDBJ whole genome shotgun (WGS) entry which is preliminary data.</text>
</comment>
<evidence type="ECO:0000256" key="1">
    <source>
        <dbReference type="SAM" id="SignalP"/>
    </source>
</evidence>
<dbReference type="Proteomes" id="UP001203687">
    <property type="component" value="Unassembled WGS sequence"/>
</dbReference>
<reference evidence="2" key="1">
    <citation type="submission" date="2022-04" db="EMBL/GenBank/DDBJ databases">
        <authorList>
            <person name="Ren T."/>
        </authorList>
    </citation>
    <scope>NUCLEOTIDE SEQUENCE</scope>
    <source>
        <strain evidence="2">F63249</strain>
    </source>
</reference>
<feature type="chain" id="PRO_5047253788" description="WG repeat-containing protein" evidence="1">
    <location>
        <begin position="19"/>
        <end position="181"/>
    </location>
</feature>
<protein>
    <recommendedName>
        <fullName evidence="4">WG repeat-containing protein</fullName>
    </recommendedName>
</protein>
<evidence type="ECO:0000313" key="2">
    <source>
        <dbReference type="EMBL" id="MCK8481859.1"/>
    </source>
</evidence>
<name>A0ABT0HBW2_9FLAO</name>
<feature type="signal peptide" evidence="1">
    <location>
        <begin position="1"/>
        <end position="18"/>
    </location>
</feature>
<gene>
    <name evidence="2" type="ORF">MUY34_14595</name>
</gene>